<feature type="compositionally biased region" description="Low complexity" evidence="1">
    <location>
        <begin position="24"/>
        <end position="33"/>
    </location>
</feature>
<name>A0A813AP73_9DINO</name>
<accession>A0A813AP73</accession>
<dbReference type="OrthoDB" id="441051at2759"/>
<protein>
    <submittedName>
        <fullName evidence="2">Uncharacterized protein</fullName>
    </submittedName>
</protein>
<dbReference type="AlphaFoldDB" id="A0A813AP73"/>
<evidence type="ECO:0000256" key="1">
    <source>
        <dbReference type="SAM" id="MobiDB-lite"/>
    </source>
</evidence>
<evidence type="ECO:0000313" key="2">
    <source>
        <dbReference type="EMBL" id="CAE7871358.1"/>
    </source>
</evidence>
<organism evidence="2 3">
    <name type="scientific">Symbiodinium necroappetens</name>
    <dbReference type="NCBI Taxonomy" id="1628268"/>
    <lineage>
        <taxon>Eukaryota</taxon>
        <taxon>Sar</taxon>
        <taxon>Alveolata</taxon>
        <taxon>Dinophyceae</taxon>
        <taxon>Suessiales</taxon>
        <taxon>Symbiodiniaceae</taxon>
        <taxon>Symbiodinium</taxon>
    </lineage>
</organism>
<comment type="caution">
    <text evidence="2">The sequence shown here is derived from an EMBL/GenBank/DDBJ whole genome shotgun (WGS) entry which is preliminary data.</text>
</comment>
<reference evidence="2" key="1">
    <citation type="submission" date="2021-02" db="EMBL/GenBank/DDBJ databases">
        <authorList>
            <person name="Dougan E. K."/>
            <person name="Rhodes N."/>
            <person name="Thang M."/>
            <person name="Chan C."/>
        </authorList>
    </citation>
    <scope>NUCLEOTIDE SEQUENCE</scope>
</reference>
<evidence type="ECO:0000313" key="3">
    <source>
        <dbReference type="Proteomes" id="UP000601435"/>
    </source>
</evidence>
<feature type="compositionally biased region" description="Polar residues" evidence="1">
    <location>
        <begin position="67"/>
        <end position="78"/>
    </location>
</feature>
<proteinExistence type="predicted"/>
<keyword evidence="3" id="KW-1185">Reference proteome</keyword>
<feature type="compositionally biased region" description="Basic residues" evidence="1">
    <location>
        <begin position="53"/>
        <end position="62"/>
    </location>
</feature>
<sequence length="224" mass="24032">MAEPTPQKPPQSADRTPPKSRPSDAAAADRIAAGQNGVETAKSGPDELPTPKIIKKGTRSTPKRPQGPSTFGMSQENETVAGWVEHDTRIRRTMPLNPTSEERAEKANLAVHPALEAARAKGKRLRGVKRYAGIGAQASSVDQVIFGRDMDFSGEEDGTDLAEYDGRAGLSSQSVPRAGGVKKVDAPKEAWISPGRASKKVRKDPFRSYFAMANWANAGARVTK</sequence>
<feature type="region of interest" description="Disordered" evidence="1">
    <location>
        <begin position="1"/>
        <end position="90"/>
    </location>
</feature>
<gene>
    <name evidence="2" type="ORF">SNEC2469_LOCUS28184</name>
</gene>
<dbReference type="Proteomes" id="UP000601435">
    <property type="component" value="Unassembled WGS sequence"/>
</dbReference>
<dbReference type="EMBL" id="CAJNJA010060664">
    <property type="protein sequence ID" value="CAE7871358.1"/>
    <property type="molecule type" value="Genomic_DNA"/>
</dbReference>